<organism evidence="1 2">
    <name type="scientific">Colocasia esculenta</name>
    <name type="common">Wild taro</name>
    <name type="synonym">Arum esculentum</name>
    <dbReference type="NCBI Taxonomy" id="4460"/>
    <lineage>
        <taxon>Eukaryota</taxon>
        <taxon>Viridiplantae</taxon>
        <taxon>Streptophyta</taxon>
        <taxon>Embryophyta</taxon>
        <taxon>Tracheophyta</taxon>
        <taxon>Spermatophyta</taxon>
        <taxon>Magnoliopsida</taxon>
        <taxon>Liliopsida</taxon>
        <taxon>Araceae</taxon>
        <taxon>Aroideae</taxon>
        <taxon>Colocasieae</taxon>
        <taxon>Colocasia</taxon>
    </lineage>
</organism>
<dbReference type="Proteomes" id="UP000652761">
    <property type="component" value="Unassembled WGS sequence"/>
</dbReference>
<name>A0A843X4S2_COLES</name>
<evidence type="ECO:0000313" key="1">
    <source>
        <dbReference type="EMBL" id="MQM15148.1"/>
    </source>
</evidence>
<sequence>MFQGVDVRCPPVNTFCQAYSVALPVHMLLWNLGDVLEREWLSRRLIRRLETPRHLSRRSL</sequence>
<reference evidence="1" key="1">
    <citation type="submission" date="2017-07" db="EMBL/GenBank/DDBJ databases">
        <title>Taro Niue Genome Assembly and Annotation.</title>
        <authorList>
            <person name="Atibalentja N."/>
            <person name="Keating K."/>
            <person name="Fields C.J."/>
        </authorList>
    </citation>
    <scope>NUCLEOTIDE SEQUENCE</scope>
    <source>
        <strain evidence="1">Niue_2</strain>
        <tissue evidence="1">Leaf</tissue>
    </source>
</reference>
<keyword evidence="2" id="KW-1185">Reference proteome</keyword>
<gene>
    <name evidence="1" type="ORF">Taro_048086</name>
</gene>
<proteinExistence type="predicted"/>
<comment type="caution">
    <text evidence="1">The sequence shown here is derived from an EMBL/GenBank/DDBJ whole genome shotgun (WGS) entry which is preliminary data.</text>
</comment>
<dbReference type="EMBL" id="NMUH01006388">
    <property type="protein sequence ID" value="MQM15148.1"/>
    <property type="molecule type" value="Genomic_DNA"/>
</dbReference>
<accession>A0A843X4S2</accession>
<dbReference type="AlphaFoldDB" id="A0A843X4S2"/>
<evidence type="ECO:0000313" key="2">
    <source>
        <dbReference type="Proteomes" id="UP000652761"/>
    </source>
</evidence>
<protein>
    <submittedName>
        <fullName evidence="1">Uncharacterized protein</fullName>
    </submittedName>
</protein>